<dbReference type="RefSeq" id="WP_124542360.1">
    <property type="nucleotide sequence ID" value="NZ_QUSW01000006.1"/>
</dbReference>
<organism evidence="5 6">
    <name type="scientific">Piscinibacter terrae</name>
    <dbReference type="NCBI Taxonomy" id="2496871"/>
    <lineage>
        <taxon>Bacteria</taxon>
        <taxon>Pseudomonadati</taxon>
        <taxon>Pseudomonadota</taxon>
        <taxon>Betaproteobacteria</taxon>
        <taxon>Burkholderiales</taxon>
        <taxon>Sphaerotilaceae</taxon>
        <taxon>Piscinibacter</taxon>
    </lineage>
</organism>
<dbReference type="InterPro" id="IPR029787">
    <property type="entry name" value="Nucleotide_cyclase"/>
</dbReference>
<dbReference type="Pfam" id="PF00990">
    <property type="entry name" value="GGDEF"/>
    <property type="match status" value="1"/>
</dbReference>
<dbReference type="InterPro" id="IPR043128">
    <property type="entry name" value="Rev_trsase/Diguanyl_cyclase"/>
</dbReference>
<keyword evidence="3" id="KW-0812">Transmembrane</keyword>
<evidence type="ECO:0000313" key="5">
    <source>
        <dbReference type="EMBL" id="RQP22787.1"/>
    </source>
</evidence>
<dbReference type="EMBL" id="QUSW01000006">
    <property type="protein sequence ID" value="RQP22787.1"/>
    <property type="molecule type" value="Genomic_DNA"/>
</dbReference>
<dbReference type="GO" id="GO:0052621">
    <property type="term" value="F:diguanylate cyclase activity"/>
    <property type="evidence" value="ECO:0007669"/>
    <property type="project" value="UniProtKB-EC"/>
</dbReference>
<comment type="catalytic activity">
    <reaction evidence="2">
        <text>2 GTP = 3',3'-c-di-GMP + 2 diphosphate</text>
        <dbReference type="Rhea" id="RHEA:24898"/>
        <dbReference type="ChEBI" id="CHEBI:33019"/>
        <dbReference type="ChEBI" id="CHEBI:37565"/>
        <dbReference type="ChEBI" id="CHEBI:58805"/>
        <dbReference type="EC" id="2.7.7.65"/>
    </reaction>
</comment>
<dbReference type="PROSITE" id="PS50887">
    <property type="entry name" value="GGDEF"/>
    <property type="match status" value="1"/>
</dbReference>
<keyword evidence="3" id="KW-1133">Transmembrane helix</keyword>
<proteinExistence type="predicted"/>
<dbReference type="FunFam" id="3.30.70.270:FF:000001">
    <property type="entry name" value="Diguanylate cyclase domain protein"/>
    <property type="match status" value="1"/>
</dbReference>
<keyword evidence="3" id="KW-0472">Membrane</keyword>
<evidence type="ECO:0000256" key="1">
    <source>
        <dbReference type="ARBA" id="ARBA00012528"/>
    </source>
</evidence>
<accession>A0A3N7HL12</accession>
<dbReference type="AlphaFoldDB" id="A0A3N7HL12"/>
<sequence length="274" mass="30184">MSTPFLSDSAPGWFRWLSRLVLRVGIWRAVAAITAVVAIAAVGLSQGVISVLGHGDRWIAFISASLCSVTLTPLLGSLILRLVFELDRAQKQLTILATQDDLTGVHNRRHFMAVVQREWDRARRYSTASALLLIDADHFKRVNDQHGHLCGDELLRAIAKSVGSSLRQADVLARFGGEELIVFLPHTDPLGALDVAERIRERVQALSVPWKGSTVSTTVSIGMAPMRDELPSLDWMIHEADTALYAAKSDGRNCVRTLPFEPSRSGGAFETHRR</sequence>
<dbReference type="CDD" id="cd01949">
    <property type="entry name" value="GGDEF"/>
    <property type="match status" value="1"/>
</dbReference>
<dbReference type="GO" id="GO:0005886">
    <property type="term" value="C:plasma membrane"/>
    <property type="evidence" value="ECO:0007669"/>
    <property type="project" value="TreeGrafter"/>
</dbReference>
<dbReference type="NCBIfam" id="TIGR00254">
    <property type="entry name" value="GGDEF"/>
    <property type="match status" value="1"/>
</dbReference>
<dbReference type="OrthoDB" id="9813903at2"/>
<dbReference type="SUPFAM" id="SSF55073">
    <property type="entry name" value="Nucleotide cyclase"/>
    <property type="match status" value="1"/>
</dbReference>
<feature type="transmembrane region" description="Helical" evidence="3">
    <location>
        <begin position="25"/>
        <end position="52"/>
    </location>
</feature>
<dbReference type="InterPro" id="IPR050469">
    <property type="entry name" value="Diguanylate_Cyclase"/>
</dbReference>
<protein>
    <recommendedName>
        <fullName evidence="1">diguanylate cyclase</fullName>
        <ecNumber evidence="1">2.7.7.65</ecNumber>
    </recommendedName>
</protein>
<evidence type="ECO:0000256" key="3">
    <source>
        <dbReference type="SAM" id="Phobius"/>
    </source>
</evidence>
<feature type="domain" description="GGDEF" evidence="4">
    <location>
        <begin position="127"/>
        <end position="260"/>
    </location>
</feature>
<reference evidence="5 6" key="1">
    <citation type="submission" date="2018-08" db="EMBL/GenBank/DDBJ databases">
        <authorList>
            <person name="Khan S.A."/>
            <person name="Jeon C.O."/>
            <person name="Chun B.H."/>
            <person name="Jeong S.E."/>
        </authorList>
    </citation>
    <scope>NUCLEOTIDE SEQUENCE [LARGE SCALE GENOMIC DNA]</scope>
    <source>
        <strain evidence="5 6">S-16</strain>
    </source>
</reference>
<dbReference type="InterPro" id="IPR000160">
    <property type="entry name" value="GGDEF_dom"/>
</dbReference>
<dbReference type="Gene3D" id="3.30.70.270">
    <property type="match status" value="1"/>
</dbReference>
<dbReference type="PANTHER" id="PTHR45138">
    <property type="entry name" value="REGULATORY COMPONENTS OF SENSORY TRANSDUCTION SYSTEM"/>
    <property type="match status" value="1"/>
</dbReference>
<feature type="transmembrane region" description="Helical" evidence="3">
    <location>
        <begin position="58"/>
        <end position="84"/>
    </location>
</feature>
<dbReference type="GO" id="GO:1902201">
    <property type="term" value="P:negative regulation of bacterial-type flagellum-dependent cell motility"/>
    <property type="evidence" value="ECO:0007669"/>
    <property type="project" value="TreeGrafter"/>
</dbReference>
<gene>
    <name evidence="5" type="ORF">DZC73_21065</name>
</gene>
<keyword evidence="6" id="KW-1185">Reference proteome</keyword>
<dbReference type="PANTHER" id="PTHR45138:SF9">
    <property type="entry name" value="DIGUANYLATE CYCLASE DGCM-RELATED"/>
    <property type="match status" value="1"/>
</dbReference>
<dbReference type="EC" id="2.7.7.65" evidence="1"/>
<name>A0A3N7HL12_9BURK</name>
<evidence type="ECO:0000313" key="6">
    <source>
        <dbReference type="Proteomes" id="UP000267464"/>
    </source>
</evidence>
<comment type="caution">
    <text evidence="5">The sequence shown here is derived from an EMBL/GenBank/DDBJ whole genome shotgun (WGS) entry which is preliminary data.</text>
</comment>
<dbReference type="GO" id="GO:0043709">
    <property type="term" value="P:cell adhesion involved in single-species biofilm formation"/>
    <property type="evidence" value="ECO:0007669"/>
    <property type="project" value="TreeGrafter"/>
</dbReference>
<evidence type="ECO:0000256" key="2">
    <source>
        <dbReference type="ARBA" id="ARBA00034247"/>
    </source>
</evidence>
<dbReference type="SMART" id="SM00267">
    <property type="entry name" value="GGDEF"/>
    <property type="match status" value="1"/>
</dbReference>
<dbReference type="Proteomes" id="UP000267464">
    <property type="component" value="Unassembled WGS sequence"/>
</dbReference>
<evidence type="ECO:0000259" key="4">
    <source>
        <dbReference type="PROSITE" id="PS50887"/>
    </source>
</evidence>
<reference evidence="5 6" key="2">
    <citation type="submission" date="2018-12" db="EMBL/GenBank/DDBJ databases">
        <title>Rhizobacter gummiphilus sp. nov., a rubber-degrading bacterium isolated from the soil of a botanical garden in Japan.</title>
        <authorList>
            <person name="Shunsuke S.S."/>
        </authorList>
    </citation>
    <scope>NUCLEOTIDE SEQUENCE [LARGE SCALE GENOMIC DNA]</scope>
    <source>
        <strain evidence="5 6">S-16</strain>
    </source>
</reference>